<accession>S4MT64</accession>
<proteinExistence type="predicted"/>
<organism evidence="1 2">
    <name type="scientific">Streptomyces afghaniensis 772</name>
    <dbReference type="NCBI Taxonomy" id="1283301"/>
    <lineage>
        <taxon>Bacteria</taxon>
        <taxon>Bacillati</taxon>
        <taxon>Actinomycetota</taxon>
        <taxon>Actinomycetes</taxon>
        <taxon>Kitasatosporales</taxon>
        <taxon>Streptomycetaceae</taxon>
        <taxon>Streptomyces</taxon>
    </lineage>
</organism>
<keyword evidence="2" id="KW-1185">Reference proteome</keyword>
<name>S4MT64_9ACTN</name>
<dbReference type="RefSeq" id="WP_020269226.1">
    <property type="nucleotide sequence ID" value="NZ_KE353788.1"/>
</dbReference>
<dbReference type="HOGENOM" id="CLU_794336_0_0_11"/>
<dbReference type="Proteomes" id="UP000015001">
    <property type="component" value="Unassembled WGS sequence"/>
</dbReference>
<dbReference type="AlphaFoldDB" id="S4MT64"/>
<dbReference type="PATRIC" id="fig|1283301.3.peg.186"/>
<evidence type="ECO:0008006" key="3">
    <source>
        <dbReference type="Google" id="ProtNLM"/>
    </source>
</evidence>
<protein>
    <recommendedName>
        <fullName evidence="3">Butirosin biosynthesis protein H N-terminal domain-containing protein</fullName>
    </recommendedName>
</protein>
<evidence type="ECO:0000313" key="2">
    <source>
        <dbReference type="Proteomes" id="UP000015001"/>
    </source>
</evidence>
<evidence type="ECO:0000313" key="1">
    <source>
        <dbReference type="EMBL" id="EPJ42748.1"/>
    </source>
</evidence>
<sequence>MRAAAGALPDPAAGKARDVFTDPGCSHAALGTLLLDRQPESDPASVLGSAVGTRARREKGFLLFRDVLSGLVAAMARQGHRVGRVSCAEAGAKEGLVEALRRQRPVVVVADTFHLEHFWMNHGKTHALHSLVVREYDPADRTVRLTDPVDVVFLDERVSLAAVEAALFGSHIRQEWLSVDAWGVPVTDVTARPADLFDHVESLSGTGADEFSGTELVAFLEARLDDLFLLTGRALRAAAAHPWWIPHLQLGLWNYHHSLRWFTRYLRIGAATDATGGPVLTRAAAAAERASQDVLVVRALLRHGETRDPDRTIRYRDEVGRRLDRLDSDLRAAAAALAIRAHGGEEECP</sequence>
<gene>
    <name evidence="1" type="ORF">STAFG_0198</name>
</gene>
<reference evidence="1 2" key="1">
    <citation type="submission" date="2013-02" db="EMBL/GenBank/DDBJ databases">
        <title>Draft Genome Sequence of Streptomyces afghaniensis, Which Produces Compounds of the Julimycin B-Complex.</title>
        <authorList>
            <person name="Gruening B.A."/>
            <person name="Praeg A."/>
            <person name="Erxleben A."/>
            <person name="Guenther S."/>
            <person name="Fiedler H.-P."/>
            <person name="Goodfellow M."/>
            <person name="Mueller M."/>
        </authorList>
    </citation>
    <scope>NUCLEOTIDE SEQUENCE [LARGE SCALE GENOMIC DNA]</scope>
    <source>
        <strain evidence="1 2">772</strain>
    </source>
</reference>
<dbReference type="EMBL" id="AOPY01001072">
    <property type="protein sequence ID" value="EPJ42748.1"/>
    <property type="molecule type" value="Genomic_DNA"/>
</dbReference>
<dbReference type="OrthoDB" id="4080828at2"/>
<comment type="caution">
    <text evidence="1">The sequence shown here is derived from an EMBL/GenBank/DDBJ whole genome shotgun (WGS) entry which is preliminary data.</text>
</comment>